<dbReference type="HOGENOM" id="CLU_615110_0_0_11"/>
<proteinExistence type="predicted"/>
<organism evidence="2 3">
    <name type="scientific">Microbacterium testaceum (strain StLB037)</name>
    <dbReference type="NCBI Taxonomy" id="979556"/>
    <lineage>
        <taxon>Bacteria</taxon>
        <taxon>Bacillati</taxon>
        <taxon>Actinomycetota</taxon>
        <taxon>Actinomycetes</taxon>
        <taxon>Micrococcales</taxon>
        <taxon>Microbacteriaceae</taxon>
        <taxon>Microbacterium</taxon>
    </lineage>
</organism>
<dbReference type="OrthoDB" id="5087769at2"/>
<evidence type="ECO:0000259" key="1">
    <source>
        <dbReference type="Pfam" id="PF18862"/>
    </source>
</evidence>
<evidence type="ECO:0000313" key="2">
    <source>
        <dbReference type="EMBL" id="BAJ74049.1"/>
    </source>
</evidence>
<reference key="2">
    <citation type="submission" date="2011-02" db="EMBL/GenBank/DDBJ databases">
        <title>Genome sequence of Microbacterium testaceum StLB037.</title>
        <authorList>
            <person name="Morohoshi T."/>
            <person name="Wang W.Z."/>
            <person name="Someya N."/>
            <person name="Ikeda T."/>
        </authorList>
    </citation>
    <scope>NUCLEOTIDE SEQUENCE</scope>
    <source>
        <strain>StLB037</strain>
    </source>
</reference>
<reference evidence="2 3" key="1">
    <citation type="journal article" date="2011" name="J. Bacteriol.">
        <title>Genome sequence of Microbacterium testaceum StLB037, an N-acylhomoserine lactone-degrading bacterium isolated from potato leaves.</title>
        <authorList>
            <person name="Morohoshi T."/>
            <person name="Wang W.-Z."/>
            <person name="Someya N."/>
            <person name="Ikeda T."/>
        </authorList>
    </citation>
    <scope>NUCLEOTIDE SEQUENCE [LARGE SCALE GENOMIC DNA]</scope>
    <source>
        <strain evidence="2 3">StLB037</strain>
    </source>
</reference>
<dbReference type="Pfam" id="PF18862">
    <property type="entry name" value="ApeA_NTD1"/>
    <property type="match status" value="1"/>
</dbReference>
<evidence type="ECO:0000313" key="3">
    <source>
        <dbReference type="Proteomes" id="UP000008975"/>
    </source>
</evidence>
<protein>
    <submittedName>
        <fullName evidence="2">PEP phosphonomutase</fullName>
    </submittedName>
</protein>
<gene>
    <name evidence="2" type="ordered locus">MTES_1085</name>
</gene>
<dbReference type="Proteomes" id="UP000008975">
    <property type="component" value="Chromosome"/>
</dbReference>
<dbReference type="AlphaFoldDB" id="E8NGG6"/>
<dbReference type="InterPro" id="IPR041223">
    <property type="entry name" value="ApeA_NTD"/>
</dbReference>
<dbReference type="EMBL" id="AP012052">
    <property type="protein sequence ID" value="BAJ74049.1"/>
    <property type="molecule type" value="Genomic_DNA"/>
</dbReference>
<sequence length="445" mass="49468">MPNVLTRGTRRIGDFIDGDANTPEVKVTLERSDRGIGINISWSSPDSPYAGWFLGSRRLEIGAGGQPKTITPLPKRVIFHDSHGPVLLIRCWTQGFHANALGPGSGNLWAHAAVLGVGELKEFDRPHGLQTEISGLREWLGITSWAEEDRWLEGRTEYTLKSKAQPSIVIGAHSGVALEFRPGWGLKPAGADDERVLMDLLRCTTVSSTPLDWEDHLQVHRAIRDLLVVSRWWDESVVEVRAHRDDDPLTTMDGATHGDQWREVVVVNDERKPPPKGYRQHLITYSELGVTGLQSWLKLRDEFARAFDPVISSIDLRNTTAHTRLAHTGPGLEALGYLLLVRDGISEKKAAQSSLRERLERILMDLGTCLPFDGPTWVDRTVAVYNGIKHANRQAPDYVDVANTWRESVLAVRAWIAIELGVPAADVESRLGDDPQSAPLVRRSS</sequence>
<dbReference type="eggNOG" id="ENOG5033CXC">
    <property type="taxonomic scope" value="Bacteria"/>
</dbReference>
<dbReference type="KEGG" id="mts:MTES_1085"/>
<feature type="domain" description="ApeA N-terminal" evidence="1">
    <location>
        <begin position="79"/>
        <end position="227"/>
    </location>
</feature>
<accession>E8NGG6</accession>
<dbReference type="RefSeq" id="WP_013584176.1">
    <property type="nucleotide sequence ID" value="NC_015125.1"/>
</dbReference>
<name>E8NGG6_MICTS</name>